<proteinExistence type="predicted"/>
<gene>
    <name evidence="1" type="ORF">BDV29DRAFT_188150</name>
</gene>
<evidence type="ECO:0000313" key="2">
    <source>
        <dbReference type="Proteomes" id="UP000326565"/>
    </source>
</evidence>
<organism evidence="1 2">
    <name type="scientific">Aspergillus leporis</name>
    <dbReference type="NCBI Taxonomy" id="41062"/>
    <lineage>
        <taxon>Eukaryota</taxon>
        <taxon>Fungi</taxon>
        <taxon>Dikarya</taxon>
        <taxon>Ascomycota</taxon>
        <taxon>Pezizomycotina</taxon>
        <taxon>Eurotiomycetes</taxon>
        <taxon>Eurotiomycetidae</taxon>
        <taxon>Eurotiales</taxon>
        <taxon>Aspergillaceae</taxon>
        <taxon>Aspergillus</taxon>
        <taxon>Aspergillus subgen. Circumdati</taxon>
    </lineage>
</organism>
<sequence length="451" mass="51137">MPSLQDIHVGQSSCVLCRQSPTLGSYVLVWFHATCYKVLEKSYEPSKKPTFKELERFADATRPVYKSQYEASRETAPVMEGLSSKYTKDIVQDSLRQDLFGELLVEIRIMIAELIAPCWYLICTQLSLTREIWMIRINYRGNSYVTRLSSTPLESAGNYDHIKLSSQYQQNCRFVDHNSNPTPNGSPWYEVLEVRDPHLETRVSCDGQFVRGIQLVSGDSSSACRVWSSPCQPEFHPRNIYNFRGDKNKKLRLDYVKFNTHVRGFLVYCADTKTVGIHGFSDTSAAFRKFVDLVHGRIAWIQKFKICHGRTSSPSLVLQTSLGRIITFGPQFLARIIDQYEYLSLASNEPLPMDTHFAPPAVPPGGGSIALTWYMIKGPLKGLSHHPCLGLLLFNSDQHIEALGQVRWDYGLTQEILMPICVENGTVDGKDYIKDIRSDIHESKLHVETGG</sequence>
<reference evidence="1 2" key="1">
    <citation type="submission" date="2019-04" db="EMBL/GenBank/DDBJ databases">
        <title>Friends and foes A comparative genomics study of 23 Aspergillus species from section Flavi.</title>
        <authorList>
            <consortium name="DOE Joint Genome Institute"/>
            <person name="Kjaerbolling I."/>
            <person name="Vesth T."/>
            <person name="Frisvad J.C."/>
            <person name="Nybo J.L."/>
            <person name="Theobald S."/>
            <person name="Kildgaard S."/>
            <person name="Isbrandt T."/>
            <person name="Kuo A."/>
            <person name="Sato A."/>
            <person name="Lyhne E.K."/>
            <person name="Kogle M.E."/>
            <person name="Wiebenga A."/>
            <person name="Kun R.S."/>
            <person name="Lubbers R.J."/>
            <person name="Makela M.R."/>
            <person name="Barry K."/>
            <person name="Chovatia M."/>
            <person name="Clum A."/>
            <person name="Daum C."/>
            <person name="Haridas S."/>
            <person name="He G."/>
            <person name="LaButti K."/>
            <person name="Lipzen A."/>
            <person name="Mondo S."/>
            <person name="Riley R."/>
            <person name="Salamov A."/>
            <person name="Simmons B.A."/>
            <person name="Magnuson J.K."/>
            <person name="Henrissat B."/>
            <person name="Mortensen U.H."/>
            <person name="Larsen T.O."/>
            <person name="Devries R.P."/>
            <person name="Grigoriev I.V."/>
            <person name="Machida M."/>
            <person name="Baker S.E."/>
            <person name="Andersen M.R."/>
        </authorList>
    </citation>
    <scope>NUCLEOTIDE SEQUENCE [LARGE SCALE GENOMIC DNA]</scope>
    <source>
        <strain evidence="1 2">CBS 151.66</strain>
    </source>
</reference>
<name>A0A5N5XGA2_9EURO</name>
<keyword evidence="2" id="KW-1185">Reference proteome</keyword>
<dbReference type="OrthoDB" id="5153231at2759"/>
<evidence type="ECO:0000313" key="1">
    <source>
        <dbReference type="EMBL" id="KAB8078090.1"/>
    </source>
</evidence>
<dbReference type="AlphaFoldDB" id="A0A5N5XGA2"/>
<dbReference type="Proteomes" id="UP000326565">
    <property type="component" value="Unassembled WGS sequence"/>
</dbReference>
<protein>
    <submittedName>
        <fullName evidence="1">Uncharacterized protein</fullName>
    </submittedName>
</protein>
<accession>A0A5N5XGA2</accession>
<dbReference type="EMBL" id="ML732161">
    <property type="protein sequence ID" value="KAB8078090.1"/>
    <property type="molecule type" value="Genomic_DNA"/>
</dbReference>